<reference evidence="1" key="2">
    <citation type="submission" date="2023-05" db="EMBL/GenBank/DDBJ databases">
        <authorList>
            <consortium name="Lawrence Berkeley National Laboratory"/>
            <person name="Steindorff A."/>
            <person name="Hensen N."/>
            <person name="Bonometti L."/>
            <person name="Westerberg I."/>
            <person name="Brannstrom I.O."/>
            <person name="Guillou S."/>
            <person name="Cros-Aarteil S."/>
            <person name="Calhoun S."/>
            <person name="Haridas S."/>
            <person name="Kuo A."/>
            <person name="Mondo S."/>
            <person name="Pangilinan J."/>
            <person name="Riley R."/>
            <person name="Labutti K."/>
            <person name="Andreopoulos B."/>
            <person name="Lipzen A."/>
            <person name="Chen C."/>
            <person name="Yanf M."/>
            <person name="Daum C."/>
            <person name="Ng V."/>
            <person name="Clum A."/>
            <person name="Ohm R."/>
            <person name="Martin F."/>
            <person name="Silar P."/>
            <person name="Natvig D."/>
            <person name="Lalanne C."/>
            <person name="Gautier V."/>
            <person name="Ament-Velasquez S.L."/>
            <person name="Kruys A."/>
            <person name="Hutchinson M.I."/>
            <person name="Powell A.J."/>
            <person name="Barry K."/>
            <person name="Miller A.N."/>
            <person name="Grigoriev I.V."/>
            <person name="Debuchy R."/>
            <person name="Gladieux P."/>
            <person name="Thoren M.H."/>
            <person name="Johannesson H."/>
        </authorList>
    </citation>
    <scope>NUCLEOTIDE SEQUENCE</scope>
    <source>
        <strain evidence="1">CBS 508.74</strain>
    </source>
</reference>
<protein>
    <submittedName>
        <fullName evidence="1">Uncharacterized protein</fullName>
    </submittedName>
</protein>
<evidence type="ECO:0000313" key="1">
    <source>
        <dbReference type="EMBL" id="KAK4107690.1"/>
    </source>
</evidence>
<comment type="caution">
    <text evidence="1">The sequence shown here is derived from an EMBL/GenBank/DDBJ whole genome shotgun (WGS) entry which is preliminary data.</text>
</comment>
<dbReference type="AlphaFoldDB" id="A0AAN6QGA0"/>
<accession>A0AAN6QGA0</accession>
<dbReference type="EMBL" id="MU853370">
    <property type="protein sequence ID" value="KAK4107690.1"/>
    <property type="molecule type" value="Genomic_DNA"/>
</dbReference>
<reference evidence="1" key="1">
    <citation type="journal article" date="2023" name="Mol. Phylogenet. Evol.">
        <title>Genome-scale phylogeny and comparative genomics of the fungal order Sordariales.</title>
        <authorList>
            <person name="Hensen N."/>
            <person name="Bonometti L."/>
            <person name="Westerberg I."/>
            <person name="Brannstrom I.O."/>
            <person name="Guillou S."/>
            <person name="Cros-Aarteil S."/>
            <person name="Calhoun S."/>
            <person name="Haridas S."/>
            <person name="Kuo A."/>
            <person name="Mondo S."/>
            <person name="Pangilinan J."/>
            <person name="Riley R."/>
            <person name="LaButti K."/>
            <person name="Andreopoulos B."/>
            <person name="Lipzen A."/>
            <person name="Chen C."/>
            <person name="Yan M."/>
            <person name="Daum C."/>
            <person name="Ng V."/>
            <person name="Clum A."/>
            <person name="Steindorff A."/>
            <person name="Ohm R.A."/>
            <person name="Martin F."/>
            <person name="Silar P."/>
            <person name="Natvig D.O."/>
            <person name="Lalanne C."/>
            <person name="Gautier V."/>
            <person name="Ament-Velasquez S.L."/>
            <person name="Kruys A."/>
            <person name="Hutchinson M.I."/>
            <person name="Powell A.J."/>
            <person name="Barry K."/>
            <person name="Miller A.N."/>
            <person name="Grigoriev I.V."/>
            <person name="Debuchy R."/>
            <person name="Gladieux P."/>
            <person name="Hiltunen Thoren M."/>
            <person name="Johannesson H."/>
        </authorList>
    </citation>
    <scope>NUCLEOTIDE SEQUENCE</scope>
    <source>
        <strain evidence="1">CBS 508.74</strain>
    </source>
</reference>
<evidence type="ECO:0000313" key="2">
    <source>
        <dbReference type="Proteomes" id="UP001302812"/>
    </source>
</evidence>
<keyword evidence="2" id="KW-1185">Reference proteome</keyword>
<organism evidence="1 2">
    <name type="scientific">Canariomyces notabilis</name>
    <dbReference type="NCBI Taxonomy" id="2074819"/>
    <lineage>
        <taxon>Eukaryota</taxon>
        <taxon>Fungi</taxon>
        <taxon>Dikarya</taxon>
        <taxon>Ascomycota</taxon>
        <taxon>Pezizomycotina</taxon>
        <taxon>Sordariomycetes</taxon>
        <taxon>Sordariomycetidae</taxon>
        <taxon>Sordariales</taxon>
        <taxon>Chaetomiaceae</taxon>
        <taxon>Canariomyces</taxon>
    </lineage>
</organism>
<dbReference type="GeneID" id="89933881"/>
<name>A0AAN6QGA0_9PEZI</name>
<dbReference type="RefSeq" id="XP_064665260.1">
    <property type="nucleotide sequence ID" value="XM_064809757.1"/>
</dbReference>
<proteinExistence type="predicted"/>
<sequence length="75" mass="7892">MCFQPRTGLWDPVTWGSFAGANTALRPTANNGLGMLLATVLQSVNRAASPLVAPATCLSTCQTSLRSLQLEVVES</sequence>
<dbReference type="Proteomes" id="UP001302812">
    <property type="component" value="Unassembled WGS sequence"/>
</dbReference>
<gene>
    <name evidence="1" type="ORF">N656DRAFT_469912</name>
</gene>